<dbReference type="AlphaFoldDB" id="A0A540NBF3"/>
<reference evidence="1 2" key="1">
    <citation type="journal article" date="2019" name="G3 (Bethesda)">
        <title>Sequencing of a Wild Apple (Malus baccata) Genome Unravels the Differences Between Cultivated and Wild Apple Species Regarding Disease Resistance and Cold Tolerance.</title>
        <authorList>
            <person name="Chen X."/>
        </authorList>
    </citation>
    <scope>NUCLEOTIDE SEQUENCE [LARGE SCALE GENOMIC DNA]</scope>
    <source>
        <strain evidence="2">cv. Shandingzi</strain>
        <tissue evidence="1">Leaves</tissue>
    </source>
</reference>
<dbReference type="EMBL" id="VIEB01000072">
    <property type="protein sequence ID" value="TQE08367.1"/>
    <property type="molecule type" value="Genomic_DNA"/>
</dbReference>
<organism evidence="1 2">
    <name type="scientific">Malus baccata</name>
    <name type="common">Siberian crab apple</name>
    <name type="synonym">Pyrus baccata</name>
    <dbReference type="NCBI Taxonomy" id="106549"/>
    <lineage>
        <taxon>Eukaryota</taxon>
        <taxon>Viridiplantae</taxon>
        <taxon>Streptophyta</taxon>
        <taxon>Embryophyta</taxon>
        <taxon>Tracheophyta</taxon>
        <taxon>Spermatophyta</taxon>
        <taxon>Magnoliopsida</taxon>
        <taxon>eudicotyledons</taxon>
        <taxon>Gunneridae</taxon>
        <taxon>Pentapetalae</taxon>
        <taxon>rosids</taxon>
        <taxon>fabids</taxon>
        <taxon>Rosales</taxon>
        <taxon>Rosaceae</taxon>
        <taxon>Amygdaloideae</taxon>
        <taxon>Maleae</taxon>
        <taxon>Malus</taxon>
    </lineage>
</organism>
<protein>
    <submittedName>
        <fullName evidence="1">Uncharacterized protein</fullName>
    </submittedName>
</protein>
<sequence length="80" mass="8674">MVAASEKKVECGGTEQVAVEELRHHQRQPWSPLRAFCCCDDDDGDSGGGGGACGAWTTFRWPHHCQKRLGGACYASLGHR</sequence>
<evidence type="ECO:0000313" key="2">
    <source>
        <dbReference type="Proteomes" id="UP000315295"/>
    </source>
</evidence>
<dbReference type="Proteomes" id="UP000315295">
    <property type="component" value="Unassembled WGS sequence"/>
</dbReference>
<gene>
    <name evidence="1" type="ORF">C1H46_005995</name>
</gene>
<name>A0A540NBF3_MALBA</name>
<keyword evidence="2" id="KW-1185">Reference proteome</keyword>
<evidence type="ECO:0000313" key="1">
    <source>
        <dbReference type="EMBL" id="TQE08367.1"/>
    </source>
</evidence>
<proteinExistence type="predicted"/>
<accession>A0A540NBF3</accession>
<comment type="caution">
    <text evidence="1">The sequence shown here is derived from an EMBL/GenBank/DDBJ whole genome shotgun (WGS) entry which is preliminary data.</text>
</comment>